<accession>A0ABU4WI95</accession>
<dbReference type="Gene3D" id="3.40.50.150">
    <property type="entry name" value="Vaccinia Virus protein VP39"/>
    <property type="match status" value="1"/>
</dbReference>
<keyword evidence="3" id="KW-1185">Reference proteome</keyword>
<dbReference type="RefSeq" id="WP_370396762.1">
    <property type="nucleotide sequence ID" value="NZ_JALBUT010000004.1"/>
</dbReference>
<dbReference type="PANTHER" id="PTHR43591:SF24">
    <property type="entry name" value="2-METHOXY-6-POLYPRENYL-1,4-BENZOQUINOL METHYLASE, MITOCHONDRIAL"/>
    <property type="match status" value="1"/>
</dbReference>
<organism evidence="2 3">
    <name type="scientific">Intestinicryptomonas porci</name>
    <dbReference type="NCBI Taxonomy" id="2926320"/>
    <lineage>
        <taxon>Bacteria</taxon>
        <taxon>Pseudomonadati</taxon>
        <taxon>Verrucomicrobiota</taxon>
        <taxon>Opitutia</taxon>
        <taxon>Opitutales</taxon>
        <taxon>Intestinicryptomonaceae</taxon>
        <taxon>Intestinicryptomonas</taxon>
    </lineage>
</organism>
<proteinExistence type="predicted"/>
<gene>
    <name evidence="2" type="ORF">MOX91_03865</name>
</gene>
<dbReference type="GO" id="GO:0008168">
    <property type="term" value="F:methyltransferase activity"/>
    <property type="evidence" value="ECO:0007669"/>
    <property type="project" value="UniProtKB-KW"/>
</dbReference>
<evidence type="ECO:0000313" key="3">
    <source>
        <dbReference type="Proteomes" id="UP001275932"/>
    </source>
</evidence>
<dbReference type="GO" id="GO:0032259">
    <property type="term" value="P:methylation"/>
    <property type="evidence" value="ECO:0007669"/>
    <property type="project" value="UniProtKB-KW"/>
</dbReference>
<dbReference type="InterPro" id="IPR029063">
    <property type="entry name" value="SAM-dependent_MTases_sf"/>
</dbReference>
<reference evidence="2 3" key="1">
    <citation type="submission" date="2022-03" db="EMBL/GenBank/DDBJ databases">
        <title>Novel taxa within the pig intestine.</title>
        <authorList>
            <person name="Wylensek D."/>
            <person name="Bishof K."/>
            <person name="Afrizal A."/>
            <person name="Clavel T."/>
        </authorList>
    </citation>
    <scope>NUCLEOTIDE SEQUENCE [LARGE SCALE GENOMIC DNA]</scope>
    <source>
        <strain evidence="2 3">CLA-KB-P66</strain>
    </source>
</reference>
<protein>
    <submittedName>
        <fullName evidence="2">Class I SAM-dependent methyltransferase</fullName>
    </submittedName>
</protein>
<dbReference type="InterPro" id="IPR041698">
    <property type="entry name" value="Methyltransf_25"/>
</dbReference>
<comment type="caution">
    <text evidence="2">The sequence shown here is derived from an EMBL/GenBank/DDBJ whole genome shotgun (WGS) entry which is preliminary data.</text>
</comment>
<keyword evidence="2" id="KW-0489">Methyltransferase</keyword>
<keyword evidence="2" id="KW-0808">Transferase</keyword>
<dbReference type="PANTHER" id="PTHR43591">
    <property type="entry name" value="METHYLTRANSFERASE"/>
    <property type="match status" value="1"/>
</dbReference>
<name>A0ABU4WI95_9BACT</name>
<dbReference type="Pfam" id="PF13649">
    <property type="entry name" value="Methyltransf_25"/>
    <property type="match status" value="1"/>
</dbReference>
<feature type="domain" description="Methyltransferase" evidence="1">
    <location>
        <begin position="47"/>
        <end position="141"/>
    </location>
</feature>
<dbReference type="CDD" id="cd02440">
    <property type="entry name" value="AdoMet_MTases"/>
    <property type="match status" value="1"/>
</dbReference>
<dbReference type="SUPFAM" id="SSF53335">
    <property type="entry name" value="S-adenosyl-L-methionine-dependent methyltransferases"/>
    <property type="match status" value="1"/>
</dbReference>
<sequence>MDSRHIKDYFSQDGVVCDYARAVLNVGLWESEKIVFGRFFKTGDRLLELGCGAGRIAHNMYALGYKNIVSTDFSENMISVAKAISEDFGYAVDYRVEDATSLSFESSSFNGAIFGFNGLMQIPKRGRRRVAMSEIFRVLKKESFFAFTTHDREAPRNAKYWEHEREKWKDGTRHLKLDEFGDICYESEHGELFIHSPTCAEVEEDMSSCGFQKIFSKKRSEIACEPQCVREFSDECIFWVYKKV</sequence>
<dbReference type="Proteomes" id="UP001275932">
    <property type="component" value="Unassembled WGS sequence"/>
</dbReference>
<evidence type="ECO:0000259" key="1">
    <source>
        <dbReference type="Pfam" id="PF13649"/>
    </source>
</evidence>
<dbReference type="EMBL" id="JALBUT010000004">
    <property type="protein sequence ID" value="MDX8415315.1"/>
    <property type="molecule type" value="Genomic_DNA"/>
</dbReference>
<evidence type="ECO:0000313" key="2">
    <source>
        <dbReference type="EMBL" id="MDX8415315.1"/>
    </source>
</evidence>